<protein>
    <recommendedName>
        <fullName evidence="3">Lipoprotein</fullName>
    </recommendedName>
</protein>
<dbReference type="EMBL" id="CP003389">
    <property type="protein sequence ID" value="AFE04886.1"/>
    <property type="molecule type" value="Genomic_DNA"/>
</dbReference>
<evidence type="ECO:0000313" key="2">
    <source>
        <dbReference type="Proteomes" id="UP000007587"/>
    </source>
</evidence>
<keyword evidence="2" id="KW-1185">Reference proteome</keyword>
<dbReference type="AlphaFoldDB" id="H8MYL1"/>
<proteinExistence type="predicted"/>
<sequence length="197" mass="21408">MLPSKSQVRNGVILLSLGLTLSACPPKPSPPYPPSEDSTPPEFLNVDIKLEKREGQPSPDTEGISILTQDVQRKLSRLYRIRIIATAGDKESWITNLSLVTTEANDGHGDLKQHNFSWRCASKPGELVYLLQVDPMTTTPPIAQSGLAEFSRIDVTVDPVGQAGCETAFLEGFIRVVATNGAGRTAVSKTFVFDFLP</sequence>
<reference evidence="1 2" key="1">
    <citation type="journal article" date="2012" name="J. Bacteriol.">
        <title>Complete Genome Sequence of the Fruiting Myxobacterium Corallococcus coralloides DSM 2259.</title>
        <authorList>
            <person name="Huntley S."/>
            <person name="Zhang Y."/>
            <person name="Treuner-Lange A."/>
            <person name="Kneip S."/>
            <person name="Sensen C.W."/>
            <person name="Sogaard-Andersen L."/>
        </authorList>
    </citation>
    <scope>NUCLEOTIDE SEQUENCE [LARGE SCALE GENOMIC DNA]</scope>
    <source>
        <strain evidence="2">ATCC 25202 / DSM 2259 / NBRC 100086 / M2</strain>
    </source>
</reference>
<dbReference type="KEGG" id="ccx:COCOR_02870"/>
<dbReference type="PROSITE" id="PS51257">
    <property type="entry name" value="PROKAR_LIPOPROTEIN"/>
    <property type="match status" value="1"/>
</dbReference>
<dbReference type="InParanoid" id="H8MYL1"/>
<dbReference type="OrthoDB" id="9916295at2"/>
<name>H8MYL1_CORCM</name>
<reference evidence="2" key="2">
    <citation type="submission" date="2012-03" db="EMBL/GenBank/DDBJ databases">
        <title>Genome sequence of the fruiting myxobacterium Corallococcus coralloides DSM 2259.</title>
        <authorList>
            <person name="Huntley S."/>
            <person name="Zhang Y."/>
            <person name="Treuner-Lange A."/>
            <person name="Sensen C.W."/>
            <person name="Sogaard-Andersen L."/>
        </authorList>
    </citation>
    <scope>NUCLEOTIDE SEQUENCE [LARGE SCALE GENOMIC DNA]</scope>
    <source>
        <strain evidence="2">ATCC 25202 / DSM 2259 / NBRC 100086 / M2</strain>
    </source>
</reference>
<evidence type="ECO:0000313" key="1">
    <source>
        <dbReference type="EMBL" id="AFE04886.1"/>
    </source>
</evidence>
<gene>
    <name evidence="1" type="ordered locus">COCOR_02870</name>
</gene>
<dbReference type="Proteomes" id="UP000007587">
    <property type="component" value="Chromosome"/>
</dbReference>
<evidence type="ECO:0008006" key="3">
    <source>
        <dbReference type="Google" id="ProtNLM"/>
    </source>
</evidence>
<dbReference type="RefSeq" id="WP_014395690.1">
    <property type="nucleotide sequence ID" value="NC_017030.1"/>
</dbReference>
<accession>H8MYL1</accession>
<organism evidence="1 2">
    <name type="scientific">Corallococcus coralloides (strain ATCC 25202 / DSM 2259 / NBRC 100086 / M2)</name>
    <name type="common">Myxococcus coralloides</name>
    <dbReference type="NCBI Taxonomy" id="1144275"/>
    <lineage>
        <taxon>Bacteria</taxon>
        <taxon>Pseudomonadati</taxon>
        <taxon>Myxococcota</taxon>
        <taxon>Myxococcia</taxon>
        <taxon>Myxococcales</taxon>
        <taxon>Cystobacterineae</taxon>
        <taxon>Myxococcaceae</taxon>
        <taxon>Corallococcus</taxon>
    </lineage>
</organism>
<dbReference type="HOGENOM" id="CLU_1382083_0_0_7"/>